<keyword evidence="7 14" id="KW-0547">Nucleotide-binding</keyword>
<reference evidence="16 17" key="1">
    <citation type="submission" date="2014-07" db="EMBL/GenBank/DDBJ databases">
        <authorList>
            <person name="McCorrison J."/>
            <person name="Sanka R."/>
            <person name="Torralba M."/>
            <person name="Gillis M."/>
            <person name="Haft D.H."/>
            <person name="Methe B."/>
            <person name="Sutton G."/>
            <person name="Nelson K.E."/>
        </authorList>
    </citation>
    <scope>NUCLEOTIDE SEQUENCE [LARGE SCALE GENOMIC DNA]</scope>
    <source>
        <strain evidence="16 17">S7-1-13</strain>
    </source>
</reference>
<dbReference type="InterPro" id="IPR014729">
    <property type="entry name" value="Rossmann-like_a/b/a_fold"/>
</dbReference>
<keyword evidence="9 14" id="KW-0274">FAD</keyword>
<dbReference type="InterPro" id="IPR023465">
    <property type="entry name" value="Riboflavin_kinase_dom_sf"/>
</dbReference>
<keyword evidence="11" id="KW-0511">Multifunctional enzyme</keyword>
<dbReference type="GO" id="GO:0003919">
    <property type="term" value="F:FMN adenylyltransferase activity"/>
    <property type="evidence" value="ECO:0007669"/>
    <property type="project" value="UniProtKB-UniRule"/>
</dbReference>
<evidence type="ECO:0000313" key="17">
    <source>
        <dbReference type="Proteomes" id="UP000029579"/>
    </source>
</evidence>
<organism evidence="16 17">
    <name type="scientific">Anaerococcus lactolyticus S7-1-13</name>
    <dbReference type="NCBI Taxonomy" id="1284686"/>
    <lineage>
        <taxon>Bacteria</taxon>
        <taxon>Bacillati</taxon>
        <taxon>Bacillota</taxon>
        <taxon>Tissierellia</taxon>
        <taxon>Tissierellales</taxon>
        <taxon>Peptoniphilaceae</taxon>
        <taxon>Anaerococcus</taxon>
    </lineage>
</organism>
<dbReference type="EC" id="2.7.7.2" evidence="14"/>
<dbReference type="GO" id="GO:0009398">
    <property type="term" value="P:FMN biosynthetic process"/>
    <property type="evidence" value="ECO:0007669"/>
    <property type="project" value="UniProtKB-UniRule"/>
</dbReference>
<dbReference type="Pfam" id="PF01687">
    <property type="entry name" value="Flavokinase"/>
    <property type="match status" value="1"/>
</dbReference>
<keyword evidence="5 14" id="KW-0808">Transferase</keyword>
<keyword evidence="4 14" id="KW-0288">FMN</keyword>
<evidence type="ECO:0000256" key="1">
    <source>
        <dbReference type="ARBA" id="ARBA00004726"/>
    </source>
</evidence>
<evidence type="ECO:0000256" key="10">
    <source>
        <dbReference type="ARBA" id="ARBA00022840"/>
    </source>
</evidence>
<comment type="pathway">
    <text evidence="2 14">Cofactor biosynthesis; FMN biosynthesis; FMN from riboflavin (ATP route): step 1/1.</text>
</comment>
<keyword evidence="6 14" id="KW-0548">Nucleotidyltransferase</keyword>
<dbReference type="Pfam" id="PF06574">
    <property type="entry name" value="FAD_syn"/>
    <property type="match status" value="1"/>
</dbReference>
<gene>
    <name evidence="16" type="ORF">HMPREF1630_03405</name>
</gene>
<keyword evidence="10 14" id="KW-0067">ATP-binding</keyword>
<dbReference type="RefSeq" id="WP_004828470.1">
    <property type="nucleotide sequence ID" value="NZ_JRMW01000027.1"/>
</dbReference>
<dbReference type="SMART" id="SM00904">
    <property type="entry name" value="Flavokinase"/>
    <property type="match status" value="1"/>
</dbReference>
<evidence type="ECO:0000256" key="2">
    <source>
        <dbReference type="ARBA" id="ARBA00005201"/>
    </source>
</evidence>
<evidence type="ECO:0000256" key="5">
    <source>
        <dbReference type="ARBA" id="ARBA00022679"/>
    </source>
</evidence>
<evidence type="ECO:0000256" key="4">
    <source>
        <dbReference type="ARBA" id="ARBA00022643"/>
    </source>
</evidence>
<keyword evidence="8 14" id="KW-0418">Kinase</keyword>
<dbReference type="AlphaFoldDB" id="A0A095X425"/>
<dbReference type="eggNOG" id="COG0196">
    <property type="taxonomic scope" value="Bacteria"/>
</dbReference>
<evidence type="ECO:0000259" key="15">
    <source>
        <dbReference type="SMART" id="SM00904"/>
    </source>
</evidence>
<dbReference type="InterPro" id="IPR002606">
    <property type="entry name" value="Riboflavin_kinase_bac"/>
</dbReference>
<sequence length="314" mass="36396">MKEKIRIYDLNSDLPDLEKKVVSLGYFDGVHLGHQKLMKRNVDLSKKYGYTPSILLFKENTKTTVKDDKRYLSSLEDKVEILSQLGIKTFCLVNFDENFMKLSPTDFIKTIIAEKLNAKIIIVGDDYRFGYKASGTVDTLREYENIFAYITDVVDFEMEDDHAKISSGHLRNFIRNGEIKKANKYLGRPYKIRGKVVHGKRRGRLLNFPTANLDLSFPYVIPTDGVYLTITNIRGKDYYGLTNIGSNPTFEEGDDKKIETFIFDFNDSIYDEDISVEFIEFLRPDFKFNSAEELIAQMDKDKENGLNYIEKHLK</sequence>
<protein>
    <recommendedName>
        <fullName evidence="14">Riboflavin biosynthesis protein</fullName>
    </recommendedName>
    <domain>
        <recommendedName>
            <fullName evidence="14">Riboflavin kinase</fullName>
            <ecNumber evidence="14">2.7.1.26</ecNumber>
        </recommendedName>
        <alternativeName>
            <fullName evidence="14">Flavokinase</fullName>
        </alternativeName>
    </domain>
    <domain>
        <recommendedName>
            <fullName evidence="14">FMN adenylyltransferase</fullName>
            <ecNumber evidence="14">2.7.7.2</ecNumber>
        </recommendedName>
        <alternativeName>
            <fullName evidence="14">FAD pyrophosphorylase</fullName>
        </alternativeName>
        <alternativeName>
            <fullName evidence="14">FAD synthase</fullName>
        </alternativeName>
    </domain>
</protein>
<dbReference type="SUPFAM" id="SSF82114">
    <property type="entry name" value="Riboflavin kinase-like"/>
    <property type="match status" value="1"/>
</dbReference>
<evidence type="ECO:0000256" key="11">
    <source>
        <dbReference type="ARBA" id="ARBA00023268"/>
    </source>
</evidence>
<dbReference type="GO" id="GO:0009231">
    <property type="term" value="P:riboflavin biosynthetic process"/>
    <property type="evidence" value="ECO:0007669"/>
    <property type="project" value="InterPro"/>
</dbReference>
<dbReference type="InterPro" id="IPR015865">
    <property type="entry name" value="Riboflavin_kinase_bac/euk"/>
</dbReference>
<dbReference type="NCBIfam" id="TIGR00083">
    <property type="entry name" value="ribF"/>
    <property type="match status" value="1"/>
</dbReference>
<comment type="pathway">
    <text evidence="1 14">Cofactor biosynthesis; FAD biosynthesis; FAD from FMN: step 1/1.</text>
</comment>
<comment type="catalytic activity">
    <reaction evidence="13 14">
        <text>FMN + ATP + H(+) = FAD + diphosphate</text>
        <dbReference type="Rhea" id="RHEA:17237"/>
        <dbReference type="ChEBI" id="CHEBI:15378"/>
        <dbReference type="ChEBI" id="CHEBI:30616"/>
        <dbReference type="ChEBI" id="CHEBI:33019"/>
        <dbReference type="ChEBI" id="CHEBI:57692"/>
        <dbReference type="ChEBI" id="CHEBI:58210"/>
        <dbReference type="EC" id="2.7.7.2"/>
    </reaction>
</comment>
<feature type="domain" description="Riboflavin kinase" evidence="15">
    <location>
        <begin position="185"/>
        <end position="310"/>
    </location>
</feature>
<dbReference type="UniPathway" id="UPA00277">
    <property type="reaction ID" value="UER00407"/>
</dbReference>
<accession>A0A095X425</accession>
<dbReference type="OrthoDB" id="9803667at2"/>
<evidence type="ECO:0000256" key="12">
    <source>
        <dbReference type="ARBA" id="ARBA00047880"/>
    </source>
</evidence>
<dbReference type="GO" id="GO:0005524">
    <property type="term" value="F:ATP binding"/>
    <property type="evidence" value="ECO:0007669"/>
    <property type="project" value="UniProtKB-UniRule"/>
</dbReference>
<dbReference type="EMBL" id="JRMW01000027">
    <property type="protein sequence ID" value="KGF04598.1"/>
    <property type="molecule type" value="Genomic_DNA"/>
</dbReference>
<dbReference type="Gene3D" id="3.40.50.620">
    <property type="entry name" value="HUPs"/>
    <property type="match status" value="1"/>
</dbReference>
<dbReference type="UniPathway" id="UPA00276">
    <property type="reaction ID" value="UER00406"/>
</dbReference>
<evidence type="ECO:0000256" key="3">
    <source>
        <dbReference type="ARBA" id="ARBA00022630"/>
    </source>
</evidence>
<comment type="catalytic activity">
    <reaction evidence="12 14">
        <text>riboflavin + ATP = FMN + ADP + H(+)</text>
        <dbReference type="Rhea" id="RHEA:14357"/>
        <dbReference type="ChEBI" id="CHEBI:15378"/>
        <dbReference type="ChEBI" id="CHEBI:30616"/>
        <dbReference type="ChEBI" id="CHEBI:57986"/>
        <dbReference type="ChEBI" id="CHEBI:58210"/>
        <dbReference type="ChEBI" id="CHEBI:456216"/>
        <dbReference type="EC" id="2.7.1.26"/>
    </reaction>
</comment>
<name>A0A095X425_9FIRM</name>
<dbReference type="PIRSF" id="PIRSF004491">
    <property type="entry name" value="FAD_Synth"/>
    <property type="match status" value="1"/>
</dbReference>
<evidence type="ECO:0000256" key="14">
    <source>
        <dbReference type="PIRNR" id="PIRNR004491"/>
    </source>
</evidence>
<evidence type="ECO:0000256" key="13">
    <source>
        <dbReference type="ARBA" id="ARBA00049494"/>
    </source>
</evidence>
<keyword evidence="3 14" id="KW-0285">Flavoprotein</keyword>
<dbReference type="CDD" id="cd02064">
    <property type="entry name" value="FAD_synthetase_N"/>
    <property type="match status" value="1"/>
</dbReference>
<evidence type="ECO:0000256" key="9">
    <source>
        <dbReference type="ARBA" id="ARBA00022827"/>
    </source>
</evidence>
<evidence type="ECO:0000313" key="16">
    <source>
        <dbReference type="EMBL" id="KGF04598.1"/>
    </source>
</evidence>
<dbReference type="Gene3D" id="2.40.30.30">
    <property type="entry name" value="Riboflavin kinase-like"/>
    <property type="match status" value="1"/>
</dbReference>
<dbReference type="EC" id="2.7.1.26" evidence="14"/>
<dbReference type="NCBIfam" id="NF004162">
    <property type="entry name" value="PRK05627.1-5"/>
    <property type="match status" value="1"/>
</dbReference>
<dbReference type="GO" id="GO:0006747">
    <property type="term" value="P:FAD biosynthetic process"/>
    <property type="evidence" value="ECO:0007669"/>
    <property type="project" value="UniProtKB-UniRule"/>
</dbReference>
<comment type="caution">
    <text evidence="16">The sequence shown here is derived from an EMBL/GenBank/DDBJ whole genome shotgun (WGS) entry which is preliminary data.</text>
</comment>
<comment type="similarity">
    <text evidence="14">Belongs to the ribF family.</text>
</comment>
<dbReference type="Proteomes" id="UP000029579">
    <property type="component" value="Unassembled WGS sequence"/>
</dbReference>
<dbReference type="SUPFAM" id="SSF52374">
    <property type="entry name" value="Nucleotidylyl transferase"/>
    <property type="match status" value="1"/>
</dbReference>
<evidence type="ECO:0000256" key="7">
    <source>
        <dbReference type="ARBA" id="ARBA00022741"/>
    </source>
</evidence>
<evidence type="ECO:0000256" key="6">
    <source>
        <dbReference type="ARBA" id="ARBA00022695"/>
    </source>
</evidence>
<dbReference type="GO" id="GO:0008531">
    <property type="term" value="F:riboflavin kinase activity"/>
    <property type="evidence" value="ECO:0007669"/>
    <property type="project" value="UniProtKB-UniRule"/>
</dbReference>
<dbReference type="PANTHER" id="PTHR22749">
    <property type="entry name" value="RIBOFLAVIN KINASE/FMN ADENYLYLTRANSFERASE"/>
    <property type="match status" value="1"/>
</dbReference>
<proteinExistence type="inferred from homology"/>
<dbReference type="InterPro" id="IPR015864">
    <property type="entry name" value="FAD_synthase"/>
</dbReference>
<evidence type="ECO:0000256" key="8">
    <source>
        <dbReference type="ARBA" id="ARBA00022777"/>
    </source>
</evidence>
<dbReference type="InterPro" id="IPR023468">
    <property type="entry name" value="Riboflavin_kinase"/>
</dbReference>
<dbReference type="PANTHER" id="PTHR22749:SF6">
    <property type="entry name" value="RIBOFLAVIN KINASE"/>
    <property type="match status" value="1"/>
</dbReference>